<dbReference type="PANTHER" id="PTHR11439:SF498">
    <property type="entry name" value="DNAK FAMILY PROTEIN"/>
    <property type="match status" value="1"/>
</dbReference>
<protein>
    <submittedName>
        <fullName evidence="3">Uncharacterized mitochondrial protein AtMg00810</fullName>
    </submittedName>
</protein>
<dbReference type="SUPFAM" id="SSF56672">
    <property type="entry name" value="DNA/RNA polymerases"/>
    <property type="match status" value="1"/>
</dbReference>
<accession>A0AB32WBR9</accession>
<reference evidence="3" key="2">
    <citation type="submission" date="2025-08" db="UniProtKB">
        <authorList>
            <consortium name="RefSeq"/>
        </authorList>
    </citation>
    <scope>IDENTIFICATION</scope>
</reference>
<evidence type="ECO:0000313" key="3">
    <source>
        <dbReference type="RefSeq" id="XP_017976405.1"/>
    </source>
</evidence>
<dbReference type="RefSeq" id="XP_017976405.1">
    <property type="nucleotide sequence ID" value="XM_018120916.1"/>
</dbReference>
<feature type="domain" description="Reverse transcriptase Ty1/copia-type" evidence="1">
    <location>
        <begin position="9"/>
        <end position="87"/>
    </location>
</feature>
<evidence type="ECO:0000259" key="1">
    <source>
        <dbReference type="Pfam" id="PF07727"/>
    </source>
</evidence>
<organism evidence="2 3">
    <name type="scientific">Theobroma cacao</name>
    <name type="common">Cacao</name>
    <name type="synonym">Cocoa</name>
    <dbReference type="NCBI Taxonomy" id="3641"/>
    <lineage>
        <taxon>Eukaryota</taxon>
        <taxon>Viridiplantae</taxon>
        <taxon>Streptophyta</taxon>
        <taxon>Embryophyta</taxon>
        <taxon>Tracheophyta</taxon>
        <taxon>Spermatophyta</taxon>
        <taxon>Magnoliopsida</taxon>
        <taxon>eudicotyledons</taxon>
        <taxon>Gunneridae</taxon>
        <taxon>Pentapetalae</taxon>
        <taxon>rosids</taxon>
        <taxon>malvids</taxon>
        <taxon>Malvales</taxon>
        <taxon>Malvaceae</taxon>
        <taxon>Byttnerioideae</taxon>
        <taxon>Theobroma</taxon>
    </lineage>
</organism>
<dbReference type="GeneID" id="18598376"/>
<dbReference type="Gramene" id="Tc05v2_t008820.1">
    <property type="protein sequence ID" value="Tc05v2_p008820.1"/>
    <property type="gene ID" value="Tc05v2_g008820"/>
</dbReference>
<gene>
    <name evidence="3" type="primary">LOC18598376</name>
</gene>
<name>A0AB32WBR9_THECC</name>
<dbReference type="InterPro" id="IPR013103">
    <property type="entry name" value="RVT_2"/>
</dbReference>
<evidence type="ECO:0000313" key="2">
    <source>
        <dbReference type="Proteomes" id="UP000694886"/>
    </source>
</evidence>
<sequence>MVTANKEFIALLVYVDNIVIASNTTQAVDRVKKYLSSQFKLRDLGAVKYFLGLEITRSSKGILICQRKYTLDLLEKYGMLGTKPVTTLIDYSHKLSKYSDSKEIVDLTGYRQLVGKLLYLTFTRLDISYAAQVLSQFMEKPKHDHLSTTYRVLKYLKAASGQGILMKSDSKLVVSTYSNSGWVGCIDIRRPVTGYCVFVGDL</sequence>
<dbReference type="Pfam" id="PF07727">
    <property type="entry name" value="RVT_2"/>
    <property type="match status" value="1"/>
</dbReference>
<reference evidence="2" key="1">
    <citation type="journal article" date="1997" name="Nucleic Acids Res.">
        <title>tRNAscan-SE: a program for improved detection of transfer RNA genes in genomic sequence.</title>
        <authorList>
            <person name="Lowe T.M."/>
            <person name="Eddy S.R."/>
        </authorList>
    </citation>
    <scope>NUCLEOTIDE SEQUENCE [LARGE SCALE GENOMIC DNA]</scope>
    <source>
        <strain evidence="2">r\B97-61/B2</strain>
    </source>
</reference>
<dbReference type="Proteomes" id="UP000694886">
    <property type="component" value="Chromosome 5"/>
</dbReference>
<dbReference type="KEGG" id="tcc:18598376"/>
<proteinExistence type="predicted"/>
<dbReference type="InterPro" id="IPR043502">
    <property type="entry name" value="DNA/RNA_pol_sf"/>
</dbReference>
<dbReference type="AlphaFoldDB" id="A0AB32WBR9"/>
<dbReference type="PANTHER" id="PTHR11439">
    <property type="entry name" value="GAG-POL-RELATED RETROTRANSPOSON"/>
    <property type="match status" value="1"/>
</dbReference>